<dbReference type="PANTHER" id="PTHR42872">
    <property type="entry name" value="PROTEIN-GLUTAMATE METHYLESTERASE/PROTEIN-GLUTAMINE GLUTAMINASE"/>
    <property type="match status" value="1"/>
</dbReference>
<keyword evidence="3 4" id="KW-0145">Chemotaxis</keyword>
<evidence type="ECO:0000313" key="8">
    <source>
        <dbReference type="EMBL" id="KFE67098.1"/>
    </source>
</evidence>
<dbReference type="PIRSF" id="PIRSF000876">
    <property type="entry name" value="RR_chemtxs_CheB"/>
    <property type="match status" value="1"/>
</dbReference>
<evidence type="ECO:0000259" key="7">
    <source>
        <dbReference type="PROSITE" id="PS50122"/>
    </source>
</evidence>
<dbReference type="SUPFAM" id="SSF52172">
    <property type="entry name" value="CheY-like"/>
    <property type="match status" value="1"/>
</dbReference>
<dbReference type="InterPro" id="IPR000673">
    <property type="entry name" value="Sig_transdc_resp-reg_Me-estase"/>
</dbReference>
<feature type="active site" evidence="3 4">
    <location>
        <position position="149"/>
    </location>
</feature>
<comment type="subcellular location">
    <subcellularLocation>
        <location evidence="3">Cytoplasm</location>
    </subcellularLocation>
</comment>
<dbReference type="GO" id="GO:0008984">
    <property type="term" value="F:protein-glutamate methylesterase activity"/>
    <property type="evidence" value="ECO:0007669"/>
    <property type="project" value="UniProtKB-UniRule"/>
</dbReference>
<dbReference type="Gene3D" id="3.40.50.180">
    <property type="entry name" value="Methylesterase CheB, C-terminal domain"/>
    <property type="match status" value="1"/>
</dbReference>
<dbReference type="InterPro" id="IPR011006">
    <property type="entry name" value="CheY-like_superfamily"/>
</dbReference>
<name>A0A085WHD5_9BACT</name>
<proteinExistence type="inferred from homology"/>
<feature type="domain" description="CheB-type methylesterase" evidence="7">
    <location>
        <begin position="139"/>
        <end position="330"/>
    </location>
</feature>
<evidence type="ECO:0000259" key="6">
    <source>
        <dbReference type="PROSITE" id="PS50110"/>
    </source>
</evidence>
<dbReference type="EC" id="3.5.1.44" evidence="3"/>
<comment type="caution">
    <text evidence="3 5">Lacks conserved residue(s) required for the propagation of feature annotation.</text>
</comment>
<protein>
    <recommendedName>
        <fullName evidence="3">Protein-glutamate methylesterase/protein-glutamine glutaminase</fullName>
        <ecNumber evidence="3">3.1.1.61</ecNumber>
        <ecNumber evidence="3">3.5.1.44</ecNumber>
    </recommendedName>
</protein>
<dbReference type="Pfam" id="PF00072">
    <property type="entry name" value="Response_reg"/>
    <property type="match status" value="1"/>
</dbReference>
<accession>A0A085WHD5</accession>
<gene>
    <name evidence="3" type="primary">cheB</name>
    <name evidence="8" type="ORF">DB31_8451</name>
</gene>
<evidence type="ECO:0000256" key="3">
    <source>
        <dbReference type="HAMAP-Rule" id="MF_00099"/>
    </source>
</evidence>
<comment type="caution">
    <text evidence="8">The sequence shown here is derived from an EMBL/GenBank/DDBJ whole genome shotgun (WGS) entry which is preliminary data.</text>
</comment>
<dbReference type="AlphaFoldDB" id="A0A085WHD5"/>
<dbReference type="HAMAP" id="MF_00099">
    <property type="entry name" value="CheB_chemtxs"/>
    <property type="match status" value="1"/>
</dbReference>
<sequence>MLGSDSELEVVAIAPTGHIALEKAEQLRPEVMVLELTLPDMKGMDVLKAVRRQYPRLPVLIFSALAESTGNITMDALANGASDYITKPTTSGGVPFLEQAREQLITKIKELHSRIQPEPPKAAPLRKRHELAKAPTRQPRIGVVVIGASTGGPNMLVEVLSAIPGDFPVPVLIAQHMPPGFTKLFAERLDTLSPLQIREALSGEQLRAGQVWIAPGDYHMAVTRDGPMVRLLTHKGPLENSCRPAVDVLFRTAAAAYGAGVLAVVMTGMGQDGMKGSQVVSQAGGRIIVQDPDTCVVGSMPQAVLQAGLAHQVVSLKNLGPEIVRRVLQTLSPHQTAG</sequence>
<feature type="domain" description="Response regulatory" evidence="6">
    <location>
        <begin position="1"/>
        <end position="102"/>
    </location>
</feature>
<comment type="catalytic activity">
    <reaction evidence="3">
        <text>L-glutaminyl-[protein] + H2O = L-glutamyl-[protein] + NH4(+)</text>
        <dbReference type="Rhea" id="RHEA:16441"/>
        <dbReference type="Rhea" id="RHEA-COMP:10207"/>
        <dbReference type="Rhea" id="RHEA-COMP:10208"/>
        <dbReference type="ChEBI" id="CHEBI:15377"/>
        <dbReference type="ChEBI" id="CHEBI:28938"/>
        <dbReference type="ChEBI" id="CHEBI:29973"/>
        <dbReference type="ChEBI" id="CHEBI:30011"/>
        <dbReference type="EC" id="3.5.1.44"/>
    </reaction>
</comment>
<dbReference type="STRING" id="394096.DB31_8451"/>
<reference evidence="8 9" key="1">
    <citation type="submission" date="2014-04" db="EMBL/GenBank/DDBJ databases">
        <title>Genome assembly of Hyalangium minutum DSM 14724.</title>
        <authorList>
            <person name="Sharma G."/>
            <person name="Subramanian S."/>
        </authorList>
    </citation>
    <scope>NUCLEOTIDE SEQUENCE [LARGE SCALE GENOMIC DNA]</scope>
    <source>
        <strain evidence="8 9">DSM 14724</strain>
    </source>
</reference>
<dbReference type="SUPFAM" id="SSF52738">
    <property type="entry name" value="Methylesterase CheB, C-terminal domain"/>
    <property type="match status" value="1"/>
</dbReference>
<comment type="catalytic activity">
    <reaction evidence="2 3">
        <text>[protein]-L-glutamate 5-O-methyl ester + H2O = L-glutamyl-[protein] + methanol + H(+)</text>
        <dbReference type="Rhea" id="RHEA:23236"/>
        <dbReference type="Rhea" id="RHEA-COMP:10208"/>
        <dbReference type="Rhea" id="RHEA-COMP:10311"/>
        <dbReference type="ChEBI" id="CHEBI:15377"/>
        <dbReference type="ChEBI" id="CHEBI:15378"/>
        <dbReference type="ChEBI" id="CHEBI:17790"/>
        <dbReference type="ChEBI" id="CHEBI:29973"/>
        <dbReference type="ChEBI" id="CHEBI:82795"/>
        <dbReference type="EC" id="3.1.1.61"/>
    </reaction>
</comment>
<dbReference type="PROSITE" id="PS50122">
    <property type="entry name" value="CHEB"/>
    <property type="match status" value="1"/>
</dbReference>
<evidence type="ECO:0000256" key="2">
    <source>
        <dbReference type="ARBA" id="ARBA00048267"/>
    </source>
</evidence>
<dbReference type="GO" id="GO:0006935">
    <property type="term" value="P:chemotaxis"/>
    <property type="evidence" value="ECO:0007669"/>
    <property type="project" value="UniProtKB-UniRule"/>
</dbReference>
<dbReference type="Gene3D" id="3.40.50.2300">
    <property type="match status" value="1"/>
</dbReference>
<evidence type="ECO:0000256" key="1">
    <source>
        <dbReference type="ARBA" id="ARBA00022801"/>
    </source>
</evidence>
<comment type="function">
    <text evidence="3">Involved in chemotaxis. Part of a chemotaxis signal transduction system that modulates chemotaxis in response to various stimuli. Catalyzes the demethylation of specific methylglutamate residues introduced into the chemoreceptors (methyl-accepting chemotaxis proteins or MCP) by CheR. Also mediates the irreversible deamidation of specific glutamine residues to glutamic acid.</text>
</comment>
<dbReference type="NCBIfam" id="NF001965">
    <property type="entry name" value="PRK00742.1"/>
    <property type="match status" value="1"/>
</dbReference>
<dbReference type="EMBL" id="JMCB01000008">
    <property type="protein sequence ID" value="KFE67098.1"/>
    <property type="molecule type" value="Genomic_DNA"/>
</dbReference>
<evidence type="ECO:0000313" key="9">
    <source>
        <dbReference type="Proteomes" id="UP000028725"/>
    </source>
</evidence>
<dbReference type="InterPro" id="IPR001789">
    <property type="entry name" value="Sig_transdc_resp-reg_receiver"/>
</dbReference>
<dbReference type="GO" id="GO:0000156">
    <property type="term" value="F:phosphorelay response regulator activity"/>
    <property type="evidence" value="ECO:0007669"/>
    <property type="project" value="InterPro"/>
</dbReference>
<keyword evidence="9" id="KW-1185">Reference proteome</keyword>
<dbReference type="CDD" id="cd16432">
    <property type="entry name" value="CheB_Rec"/>
    <property type="match status" value="1"/>
</dbReference>
<dbReference type="EC" id="3.1.1.61" evidence="3"/>
<comment type="similarity">
    <text evidence="3">Belongs to the CheB family.</text>
</comment>
<dbReference type="CDD" id="cd17541">
    <property type="entry name" value="REC_CheB-like"/>
    <property type="match status" value="1"/>
</dbReference>
<dbReference type="Pfam" id="PF01339">
    <property type="entry name" value="CheB_methylest"/>
    <property type="match status" value="1"/>
</dbReference>
<organism evidence="8 9">
    <name type="scientific">Hyalangium minutum</name>
    <dbReference type="NCBI Taxonomy" id="394096"/>
    <lineage>
        <taxon>Bacteria</taxon>
        <taxon>Pseudomonadati</taxon>
        <taxon>Myxococcota</taxon>
        <taxon>Myxococcia</taxon>
        <taxon>Myxococcales</taxon>
        <taxon>Cystobacterineae</taxon>
        <taxon>Archangiaceae</taxon>
        <taxon>Hyalangium</taxon>
    </lineage>
</organism>
<evidence type="ECO:0000256" key="5">
    <source>
        <dbReference type="PROSITE-ProRule" id="PRU00169"/>
    </source>
</evidence>
<dbReference type="GO" id="GO:0005737">
    <property type="term" value="C:cytoplasm"/>
    <property type="evidence" value="ECO:0007669"/>
    <property type="project" value="UniProtKB-SubCell"/>
</dbReference>
<dbReference type="Proteomes" id="UP000028725">
    <property type="component" value="Unassembled WGS sequence"/>
</dbReference>
<dbReference type="PROSITE" id="PS50110">
    <property type="entry name" value="RESPONSE_REGULATORY"/>
    <property type="match status" value="1"/>
</dbReference>
<keyword evidence="3" id="KW-0963">Cytoplasm</keyword>
<dbReference type="GO" id="GO:0050568">
    <property type="term" value="F:protein-glutamine glutaminase activity"/>
    <property type="evidence" value="ECO:0007669"/>
    <property type="project" value="UniProtKB-UniRule"/>
</dbReference>
<comment type="domain">
    <text evidence="3">Contains a C-terminal catalytic domain, and an N-terminal region which modulates catalytic activity.</text>
</comment>
<keyword evidence="1 3" id="KW-0378">Hydrolase</keyword>
<evidence type="ECO:0000256" key="4">
    <source>
        <dbReference type="PROSITE-ProRule" id="PRU00050"/>
    </source>
</evidence>
<dbReference type="PATRIC" id="fig|394096.3.peg.4492"/>
<feature type="active site" evidence="3 4">
    <location>
        <position position="176"/>
    </location>
</feature>
<dbReference type="InterPro" id="IPR008248">
    <property type="entry name" value="CheB-like"/>
</dbReference>
<dbReference type="InterPro" id="IPR035909">
    <property type="entry name" value="CheB_C"/>
</dbReference>
<dbReference type="PANTHER" id="PTHR42872:SF3">
    <property type="entry name" value="PROTEIN-GLUTAMATE METHYLESTERASE_PROTEIN-GLUTAMINE GLUTAMINASE 1"/>
    <property type="match status" value="1"/>
</dbReference>
<feature type="active site" evidence="3 4">
    <location>
        <position position="272"/>
    </location>
</feature>